<gene>
    <name evidence="1" type="ORF">E2Q46_19700</name>
</gene>
<proteinExistence type="predicted"/>
<dbReference type="EMBL" id="AAIFJK010000029">
    <property type="protein sequence ID" value="ECD6444236.1"/>
    <property type="molecule type" value="Genomic_DNA"/>
</dbReference>
<reference evidence="1" key="1">
    <citation type="submission" date="2019-03" db="EMBL/GenBank/DDBJ databases">
        <authorList>
            <person name="Ashton P.M."/>
            <person name="Dallman T."/>
            <person name="Nair S."/>
            <person name="De Pinna E."/>
            <person name="Peters T."/>
            <person name="Grant K."/>
        </authorList>
    </citation>
    <scope>NUCLEOTIDE SEQUENCE</scope>
    <source>
        <strain evidence="1">121460</strain>
    </source>
</reference>
<dbReference type="AlphaFoldDB" id="A0A5H8S1P4"/>
<comment type="caution">
    <text evidence="1">The sequence shown here is derived from an EMBL/GenBank/DDBJ whole genome shotgun (WGS) entry which is preliminary data.</text>
</comment>
<protein>
    <submittedName>
        <fullName evidence="1">Uncharacterized protein</fullName>
    </submittedName>
</protein>
<name>A0A5H8S1P4_SALET</name>
<evidence type="ECO:0000313" key="1">
    <source>
        <dbReference type="EMBL" id="ECD6444236.1"/>
    </source>
</evidence>
<organism evidence="1">
    <name type="scientific">Salmonella enterica subsp. enterica serovar Durham</name>
    <dbReference type="NCBI Taxonomy" id="1954178"/>
    <lineage>
        <taxon>Bacteria</taxon>
        <taxon>Pseudomonadati</taxon>
        <taxon>Pseudomonadota</taxon>
        <taxon>Gammaproteobacteria</taxon>
        <taxon>Enterobacterales</taxon>
        <taxon>Enterobacteriaceae</taxon>
        <taxon>Salmonella</taxon>
    </lineage>
</organism>
<sequence>MTFCGDLLFCSLWYCHHPFENLRRKGHHCHGPTHLSGAERKSFCRAFTAKSFVGCSFHPGQPVRRVVAVSAPGDRG</sequence>
<accession>A0A5H8S1P4</accession>